<proteinExistence type="predicted"/>
<evidence type="ECO:0000256" key="1">
    <source>
        <dbReference type="SAM" id="Phobius"/>
    </source>
</evidence>
<reference evidence="3" key="1">
    <citation type="submission" date="2018-11" db="EMBL/GenBank/DDBJ databases">
        <title>Comparative genomics of Parolsenella catena and Libanicoccus massiliensis: Reclassification of Libanicoccus massiliensis as Parolsenella massiliensis comb. nov.</title>
        <authorList>
            <person name="Sakamoto M."/>
            <person name="Ikeyama N."/>
            <person name="Murakami T."/>
            <person name="Mori H."/>
            <person name="Yuki M."/>
            <person name="Ohkuma M."/>
        </authorList>
    </citation>
    <scope>NUCLEOTIDE SEQUENCE [LARGE SCALE GENOMIC DNA]</scope>
    <source>
        <strain evidence="3">JCM 31932</strain>
    </source>
</reference>
<dbReference type="AlphaFoldDB" id="A0A3G9JXE6"/>
<gene>
    <name evidence="2" type="ORF">Pcatena_06850</name>
</gene>
<organism evidence="2 3">
    <name type="scientific">Parolsenella catena</name>
    <dbReference type="NCBI Taxonomy" id="2003188"/>
    <lineage>
        <taxon>Bacteria</taxon>
        <taxon>Bacillati</taxon>
        <taxon>Actinomycetota</taxon>
        <taxon>Coriobacteriia</taxon>
        <taxon>Coriobacteriales</taxon>
        <taxon>Atopobiaceae</taxon>
        <taxon>Parolsenella</taxon>
    </lineage>
</organism>
<keyword evidence="3" id="KW-1185">Reference proteome</keyword>
<protein>
    <submittedName>
        <fullName evidence="2">Uncharacterized protein</fullName>
    </submittedName>
</protein>
<dbReference type="Proteomes" id="UP000273154">
    <property type="component" value="Chromosome"/>
</dbReference>
<feature type="transmembrane region" description="Helical" evidence="1">
    <location>
        <begin position="33"/>
        <end position="52"/>
    </location>
</feature>
<dbReference type="EMBL" id="AP019367">
    <property type="protein sequence ID" value="BBH50098.1"/>
    <property type="molecule type" value="Genomic_DNA"/>
</dbReference>
<sequence>MATFILALFFLFLLSLFISLVISVIGMAFGLVGLAFKLLPAVAVILVGLFFAQGGHVRRGENGNVTLELPSSWRRRR</sequence>
<dbReference type="RefSeq" id="WP_126421651.1">
    <property type="nucleotide sequence ID" value="NZ_AP019367.1"/>
</dbReference>
<dbReference type="GeneID" id="88848814"/>
<dbReference type="KEGG" id="pcat:Pcatena_06850"/>
<dbReference type="OrthoDB" id="9919320at2"/>
<evidence type="ECO:0000313" key="3">
    <source>
        <dbReference type="Proteomes" id="UP000273154"/>
    </source>
</evidence>
<keyword evidence="1" id="KW-0472">Membrane</keyword>
<evidence type="ECO:0000313" key="2">
    <source>
        <dbReference type="EMBL" id="BBH50098.1"/>
    </source>
</evidence>
<keyword evidence="1" id="KW-1133">Transmembrane helix</keyword>
<keyword evidence="1" id="KW-0812">Transmembrane</keyword>
<accession>A0A3G9JXE6</accession>
<name>A0A3G9JXE6_9ACTN</name>